<accession>A0A1V4D2Z9</accession>
<dbReference type="AlphaFoldDB" id="A0A1V4D2Z9"/>
<organism evidence="1 2">
    <name type="scientific">Streptomyces antioxidans</name>
    <dbReference type="NCBI Taxonomy" id="1507734"/>
    <lineage>
        <taxon>Bacteria</taxon>
        <taxon>Bacillati</taxon>
        <taxon>Actinomycetota</taxon>
        <taxon>Actinomycetes</taxon>
        <taxon>Kitasatosporales</taxon>
        <taxon>Streptomycetaceae</taxon>
        <taxon>Streptomyces</taxon>
    </lineage>
</organism>
<evidence type="ECO:0000313" key="2">
    <source>
        <dbReference type="Proteomes" id="UP000033615"/>
    </source>
</evidence>
<dbReference type="OrthoDB" id="2720376at2"/>
<comment type="caution">
    <text evidence="1">The sequence shown here is derived from an EMBL/GenBank/DDBJ whole genome shotgun (WGS) entry which is preliminary data.</text>
</comment>
<evidence type="ECO:0008006" key="3">
    <source>
        <dbReference type="Google" id="ProtNLM"/>
    </source>
</evidence>
<keyword evidence="2" id="KW-1185">Reference proteome</keyword>
<dbReference type="Proteomes" id="UP000033615">
    <property type="component" value="Unassembled WGS sequence"/>
</dbReference>
<reference evidence="1" key="1">
    <citation type="submission" date="2016-12" db="EMBL/GenBank/DDBJ databases">
        <title>Genome sequence of Streptomyces antioxidans MUSC 164.</title>
        <authorList>
            <person name="Lee L.-H."/>
            <person name="Ser H.-L."/>
        </authorList>
    </citation>
    <scope>NUCLEOTIDE SEQUENCE [LARGE SCALE GENOMIC DNA]</scope>
    <source>
        <strain evidence="1">MUSC 164</strain>
    </source>
</reference>
<dbReference type="EMBL" id="LAKD02000051">
    <property type="protein sequence ID" value="OPF77782.1"/>
    <property type="molecule type" value="Genomic_DNA"/>
</dbReference>
<sequence length="80" mass="8345">MCRSIKTLRPPYADSVTETDMRAAALQYVRKISGFRQPAPHNAEAFDKAVEAIAAATEELLGSLEVRGGAGKGAGAGAAR</sequence>
<proteinExistence type="predicted"/>
<dbReference type="RefSeq" id="WP_046088132.1">
    <property type="nucleotide sequence ID" value="NZ_LAKD02000051.1"/>
</dbReference>
<protein>
    <recommendedName>
        <fullName evidence="3">DUF2277 domain-containing protein</fullName>
    </recommendedName>
</protein>
<dbReference type="Pfam" id="PF10041">
    <property type="entry name" value="DUF2277"/>
    <property type="match status" value="1"/>
</dbReference>
<gene>
    <name evidence="1" type="ORF">VT50_0221140</name>
</gene>
<evidence type="ECO:0000313" key="1">
    <source>
        <dbReference type="EMBL" id="OPF77782.1"/>
    </source>
</evidence>
<name>A0A1V4D2Z9_9ACTN</name>
<dbReference type="InterPro" id="IPR018735">
    <property type="entry name" value="DUF2277"/>
</dbReference>